<dbReference type="Pfam" id="PF12698">
    <property type="entry name" value="ABC2_membrane_3"/>
    <property type="match status" value="1"/>
</dbReference>
<evidence type="ECO:0000313" key="8">
    <source>
        <dbReference type="EMBL" id="MBB6734002.1"/>
    </source>
</evidence>
<keyword evidence="2" id="KW-1003">Cell membrane</keyword>
<evidence type="ECO:0000256" key="2">
    <source>
        <dbReference type="ARBA" id="ARBA00022475"/>
    </source>
</evidence>
<evidence type="ECO:0000313" key="9">
    <source>
        <dbReference type="Proteomes" id="UP000564644"/>
    </source>
</evidence>
<feature type="transmembrane region" description="Helical" evidence="6">
    <location>
        <begin position="344"/>
        <end position="367"/>
    </location>
</feature>
<evidence type="ECO:0000259" key="7">
    <source>
        <dbReference type="Pfam" id="PF12698"/>
    </source>
</evidence>
<dbReference type="RefSeq" id="WP_185131648.1">
    <property type="nucleotide sequence ID" value="NZ_JACJVO010000031.1"/>
</dbReference>
<dbReference type="EMBL" id="JACJVO010000031">
    <property type="protein sequence ID" value="MBB6734002.1"/>
    <property type="molecule type" value="Genomic_DNA"/>
</dbReference>
<dbReference type="AlphaFoldDB" id="A0A7X0VY08"/>
<evidence type="ECO:0000256" key="3">
    <source>
        <dbReference type="ARBA" id="ARBA00022692"/>
    </source>
</evidence>
<reference evidence="8 9" key="1">
    <citation type="submission" date="2020-08" db="EMBL/GenBank/DDBJ databases">
        <title>Cohnella phylogeny.</title>
        <authorList>
            <person name="Dunlap C."/>
        </authorList>
    </citation>
    <scope>NUCLEOTIDE SEQUENCE [LARGE SCALE GENOMIC DNA]</scope>
    <source>
        <strain evidence="8 9">CBP 2801</strain>
    </source>
</reference>
<keyword evidence="4 6" id="KW-1133">Transmembrane helix</keyword>
<dbReference type="InterPro" id="IPR051449">
    <property type="entry name" value="ABC-2_transporter_component"/>
</dbReference>
<proteinExistence type="predicted"/>
<feature type="domain" description="ABC-2 type transporter transmembrane" evidence="7">
    <location>
        <begin position="19"/>
        <end position="365"/>
    </location>
</feature>
<dbReference type="PANTHER" id="PTHR30294:SF48">
    <property type="entry name" value="LINEARMYCIN RESISTANCE PERMEASE PROTEIN LNRM"/>
    <property type="match status" value="1"/>
</dbReference>
<feature type="transmembrane region" description="Helical" evidence="6">
    <location>
        <begin position="180"/>
        <end position="203"/>
    </location>
</feature>
<dbReference type="GO" id="GO:0140359">
    <property type="term" value="F:ABC-type transporter activity"/>
    <property type="evidence" value="ECO:0007669"/>
    <property type="project" value="InterPro"/>
</dbReference>
<evidence type="ECO:0000256" key="6">
    <source>
        <dbReference type="SAM" id="Phobius"/>
    </source>
</evidence>
<comment type="caution">
    <text evidence="8">The sequence shown here is derived from an EMBL/GenBank/DDBJ whole genome shotgun (WGS) entry which is preliminary data.</text>
</comment>
<evidence type="ECO:0000256" key="4">
    <source>
        <dbReference type="ARBA" id="ARBA00022989"/>
    </source>
</evidence>
<dbReference type="Proteomes" id="UP000564644">
    <property type="component" value="Unassembled WGS sequence"/>
</dbReference>
<accession>A0A7X0VY08</accession>
<keyword evidence="9" id="KW-1185">Reference proteome</keyword>
<protein>
    <submittedName>
        <fullName evidence="8">ABC transporter permease</fullName>
    </submittedName>
</protein>
<feature type="transmembrane region" description="Helical" evidence="6">
    <location>
        <begin position="224"/>
        <end position="248"/>
    </location>
</feature>
<dbReference type="InterPro" id="IPR013525">
    <property type="entry name" value="ABC2_TM"/>
</dbReference>
<name>A0A7X0VY08_9BACL</name>
<dbReference type="GO" id="GO:0005886">
    <property type="term" value="C:plasma membrane"/>
    <property type="evidence" value="ECO:0007669"/>
    <property type="project" value="UniProtKB-SubCell"/>
</dbReference>
<feature type="transmembrane region" description="Helical" evidence="6">
    <location>
        <begin position="21"/>
        <end position="43"/>
    </location>
</feature>
<comment type="subcellular location">
    <subcellularLocation>
        <location evidence="1">Cell membrane</location>
        <topology evidence="1">Multi-pass membrane protein</topology>
    </subcellularLocation>
</comment>
<keyword evidence="5 6" id="KW-0472">Membrane</keyword>
<feature type="transmembrane region" description="Helical" evidence="6">
    <location>
        <begin position="292"/>
        <end position="311"/>
    </location>
</feature>
<organism evidence="8 9">
    <name type="scientific">Cohnella zeiphila</name>
    <dbReference type="NCBI Taxonomy" id="2761120"/>
    <lineage>
        <taxon>Bacteria</taxon>
        <taxon>Bacillati</taxon>
        <taxon>Bacillota</taxon>
        <taxon>Bacilli</taxon>
        <taxon>Bacillales</taxon>
        <taxon>Paenibacillaceae</taxon>
        <taxon>Cohnella</taxon>
    </lineage>
</organism>
<dbReference type="PANTHER" id="PTHR30294">
    <property type="entry name" value="MEMBRANE COMPONENT OF ABC TRANSPORTER YHHJ-RELATED"/>
    <property type="match status" value="1"/>
</dbReference>
<sequence length="373" mass="40224">MNVINIALKELKVNLRDFRTFVFMLAFPIVLMLILGTALTNAFTSGATVGDMSLLYRNTASSPQLTQAWNEFSSVLEQQGVKLVAASASEDGKADVQDNQYSGYAEITDNGIRFYGSQRDSIESNIIQGMLSAFADRYNLAAAAMKENPTQAQTILAGASAQQSYVNESSLTAESQPGSMGYYAIAMTTMIAFYSVISGSNLIRGEKTRNTALRLSAAPVSKGSIFAGKVIGVTIVNFLCVVAVVLFSKFAYNADWGTHYPTLLLILFTEVLLAVSVGVGASYLFKGESSRSFVMIFTQIASFLGGAYFPVDPKGVMNVLSNISPMRWANEALTKIIYQGNLQAAWPALGLNIGVAAVFLIVAALFMRRQEAI</sequence>
<gene>
    <name evidence="8" type="ORF">H7C18_24065</name>
</gene>
<evidence type="ECO:0000256" key="1">
    <source>
        <dbReference type="ARBA" id="ARBA00004651"/>
    </source>
</evidence>
<feature type="transmembrane region" description="Helical" evidence="6">
    <location>
        <begin position="260"/>
        <end position="285"/>
    </location>
</feature>
<keyword evidence="3 6" id="KW-0812">Transmembrane</keyword>
<evidence type="ECO:0000256" key="5">
    <source>
        <dbReference type="ARBA" id="ARBA00023136"/>
    </source>
</evidence>